<protein>
    <submittedName>
        <fullName evidence="2">Uncharacterized protein</fullName>
    </submittedName>
</protein>
<dbReference type="AlphaFoldDB" id="A0A1Q5TIH6"/>
<proteinExistence type="predicted"/>
<evidence type="ECO:0000313" key="2">
    <source>
        <dbReference type="EMBL" id="OKP00020.1"/>
    </source>
</evidence>
<accession>A0A1Q5TIH6</accession>
<gene>
    <name evidence="2" type="ORF">PENSUB_8218</name>
</gene>
<keyword evidence="3" id="KW-1185">Reference proteome</keyword>
<name>A0A1Q5TIH6_9EURO</name>
<dbReference type="EMBL" id="MNBE01000653">
    <property type="protein sequence ID" value="OKP00020.1"/>
    <property type="molecule type" value="Genomic_DNA"/>
</dbReference>
<reference evidence="2 3" key="1">
    <citation type="submission" date="2016-10" db="EMBL/GenBank/DDBJ databases">
        <title>Genome sequence of the ascomycete fungus Penicillium subrubescens.</title>
        <authorList>
            <person name="De Vries R.P."/>
            <person name="Peng M."/>
            <person name="Dilokpimol A."/>
            <person name="Hilden K."/>
            <person name="Makela M.R."/>
            <person name="Grigoriev I."/>
            <person name="Riley R."/>
            <person name="Granchi Z."/>
        </authorList>
    </citation>
    <scope>NUCLEOTIDE SEQUENCE [LARGE SCALE GENOMIC DNA]</scope>
    <source>
        <strain evidence="2 3">CBS 132785</strain>
    </source>
</reference>
<feature type="region of interest" description="Disordered" evidence="1">
    <location>
        <begin position="1"/>
        <end position="23"/>
    </location>
</feature>
<dbReference type="Proteomes" id="UP000186955">
    <property type="component" value="Unassembled WGS sequence"/>
</dbReference>
<evidence type="ECO:0000256" key="1">
    <source>
        <dbReference type="SAM" id="MobiDB-lite"/>
    </source>
</evidence>
<comment type="caution">
    <text evidence="2">The sequence shown here is derived from an EMBL/GenBank/DDBJ whole genome shotgun (WGS) entry which is preliminary data.</text>
</comment>
<dbReference type="STRING" id="1316194.A0A1Q5TIH6"/>
<organism evidence="2 3">
    <name type="scientific">Penicillium subrubescens</name>
    <dbReference type="NCBI Taxonomy" id="1316194"/>
    <lineage>
        <taxon>Eukaryota</taxon>
        <taxon>Fungi</taxon>
        <taxon>Dikarya</taxon>
        <taxon>Ascomycota</taxon>
        <taxon>Pezizomycotina</taxon>
        <taxon>Eurotiomycetes</taxon>
        <taxon>Eurotiomycetidae</taxon>
        <taxon>Eurotiales</taxon>
        <taxon>Aspergillaceae</taxon>
        <taxon>Penicillium</taxon>
    </lineage>
</organism>
<sequence>MTTIHWPGGIPREIKPHPETDLSQDELEEEVKGWLLFVQENWVPRDRANISDDDKEYELRQRRALVQNWASESQDFRDVRPIHYLQAFV</sequence>
<evidence type="ECO:0000313" key="3">
    <source>
        <dbReference type="Proteomes" id="UP000186955"/>
    </source>
</evidence>